<protein>
    <submittedName>
        <fullName evidence="1">Uncharacterized protein</fullName>
    </submittedName>
</protein>
<dbReference type="AlphaFoldDB" id="A0A0N1P3T4"/>
<organism evidence="1 2">
    <name type="scientific">Cyphellophora attinorum</name>
    <dbReference type="NCBI Taxonomy" id="1664694"/>
    <lineage>
        <taxon>Eukaryota</taxon>
        <taxon>Fungi</taxon>
        <taxon>Dikarya</taxon>
        <taxon>Ascomycota</taxon>
        <taxon>Pezizomycotina</taxon>
        <taxon>Eurotiomycetes</taxon>
        <taxon>Chaetothyriomycetidae</taxon>
        <taxon>Chaetothyriales</taxon>
        <taxon>Cyphellophoraceae</taxon>
        <taxon>Cyphellophora</taxon>
    </lineage>
</organism>
<proteinExistence type="predicted"/>
<dbReference type="Proteomes" id="UP000038010">
    <property type="component" value="Unassembled WGS sequence"/>
</dbReference>
<dbReference type="VEuPathDB" id="FungiDB:AB675_877"/>
<reference evidence="1 2" key="1">
    <citation type="submission" date="2015-06" db="EMBL/GenBank/DDBJ databases">
        <title>Draft genome of the ant-associated black yeast Phialophora attae CBS 131958.</title>
        <authorList>
            <person name="Moreno L.F."/>
            <person name="Stielow B.J."/>
            <person name="de Hoog S."/>
            <person name="Vicente V.A."/>
            <person name="Weiss V.A."/>
            <person name="de Vries M."/>
            <person name="Cruz L.M."/>
            <person name="Souza E.M."/>
        </authorList>
    </citation>
    <scope>NUCLEOTIDE SEQUENCE [LARGE SCALE GENOMIC DNA]</scope>
    <source>
        <strain evidence="1 2">CBS 131958</strain>
    </source>
</reference>
<dbReference type="RefSeq" id="XP_018005743.1">
    <property type="nucleotide sequence ID" value="XM_018149255.1"/>
</dbReference>
<keyword evidence="2" id="KW-1185">Reference proteome</keyword>
<sequence length="335" mass="37065">MYANVLNKGLFACCPPSLTHPDGSPVNIEVSAVAWNSKRLVFGSDKPIPGAQHSPVFSYYTAELIKSGEKYEDFALAEGGRHMIATTGFDRVSDRDGQKDRWNRLLVWPCSVPERVQLVEKCVRDGVPSSVQLREQFSAVLGGAPYFKVEGLASVPGVEGSGDPLLLFGVREVGKDHENFQYVAKIVGVPYRIGPDDSMTLTGDFEVMYEFDPMQAKEVRFQVGLSSLEWDPMGRRLHLLTSFEVEGENGGNTVGAYLWSLSLEDLHAGRKPQLIMDKQKGCAFEFQNKAEGIAVLPGGVLFIAYDPDSSLELPDQTKEKRQKNEAPYTLLELLE</sequence>
<gene>
    <name evidence="1" type="ORF">AB675_877</name>
</gene>
<name>A0A0N1P3T4_9EURO</name>
<dbReference type="EMBL" id="LFJN01000001">
    <property type="protein sequence ID" value="KPI45780.1"/>
    <property type="molecule type" value="Genomic_DNA"/>
</dbReference>
<comment type="caution">
    <text evidence="1">The sequence shown here is derived from an EMBL/GenBank/DDBJ whole genome shotgun (WGS) entry which is preliminary data.</text>
</comment>
<evidence type="ECO:0000313" key="1">
    <source>
        <dbReference type="EMBL" id="KPI45780.1"/>
    </source>
</evidence>
<dbReference type="GeneID" id="28741124"/>
<accession>A0A0N1P3T4</accession>
<evidence type="ECO:0000313" key="2">
    <source>
        <dbReference type="Proteomes" id="UP000038010"/>
    </source>
</evidence>